<dbReference type="EMBL" id="AP019620">
    <property type="protein sequence ID" value="BBJ47147.1"/>
    <property type="molecule type" value="Genomic_DNA"/>
</dbReference>
<organism evidence="2 3">
    <name type="scientific">Streptomyces antimycoticus</name>
    <dbReference type="NCBI Taxonomy" id="68175"/>
    <lineage>
        <taxon>Bacteria</taxon>
        <taxon>Bacillati</taxon>
        <taxon>Actinomycetota</taxon>
        <taxon>Actinomycetes</taxon>
        <taxon>Kitasatosporales</taxon>
        <taxon>Streptomycetaceae</taxon>
        <taxon>Streptomyces</taxon>
        <taxon>Streptomyces violaceusniger group</taxon>
    </lineage>
</organism>
<feature type="compositionally biased region" description="Basic and acidic residues" evidence="1">
    <location>
        <begin position="121"/>
        <end position="136"/>
    </location>
</feature>
<dbReference type="Proteomes" id="UP000463951">
    <property type="component" value="Chromosome"/>
</dbReference>
<sequence>MSWADIEAHHPGIDTLRLPEEAVDGWKQRLLTYVNKSGEVVERRSRYDVMMRIRGFYLDIQEWAHEDPFWAEWACPSPIRRGDGAGNLKAVAQTQAGPHAPAGPRATPPPRAPGRSRRARAGRDRRAAGGREGHSV</sequence>
<protein>
    <submittedName>
        <fullName evidence="2">Uncharacterized protein</fullName>
    </submittedName>
</protein>
<accession>A0A499VLS3</accession>
<gene>
    <name evidence="2" type="ORF">SSPO_098650</name>
</gene>
<evidence type="ECO:0000313" key="3">
    <source>
        <dbReference type="Proteomes" id="UP000463951"/>
    </source>
</evidence>
<evidence type="ECO:0000256" key="1">
    <source>
        <dbReference type="SAM" id="MobiDB-lite"/>
    </source>
</evidence>
<dbReference type="AlphaFoldDB" id="A0A499VLS3"/>
<proteinExistence type="predicted"/>
<reference evidence="2 3" key="1">
    <citation type="journal article" date="2020" name="Int. J. Syst. Evol. Microbiol.">
        <title>Reclassification of Streptomyces castelarensis and Streptomyces sporoclivatus as later heterotypic synonyms of Streptomyces antimycoticus.</title>
        <authorList>
            <person name="Komaki H."/>
            <person name="Tamura T."/>
        </authorList>
    </citation>
    <scope>NUCLEOTIDE SEQUENCE [LARGE SCALE GENOMIC DNA]</scope>
    <source>
        <strain evidence="2 3">NBRC 100767</strain>
    </source>
</reference>
<evidence type="ECO:0000313" key="2">
    <source>
        <dbReference type="EMBL" id="BBJ47147.1"/>
    </source>
</evidence>
<feature type="compositionally biased region" description="Low complexity" evidence="1">
    <location>
        <begin position="96"/>
        <end position="105"/>
    </location>
</feature>
<feature type="region of interest" description="Disordered" evidence="1">
    <location>
        <begin position="82"/>
        <end position="136"/>
    </location>
</feature>
<name>A0A499VLS3_9ACTN</name>